<dbReference type="EMBL" id="DAKRPA010000168">
    <property type="protein sequence ID" value="DAZ96408.1"/>
    <property type="molecule type" value="Genomic_DNA"/>
</dbReference>
<evidence type="ECO:0000256" key="2">
    <source>
        <dbReference type="ARBA" id="ARBA00007913"/>
    </source>
</evidence>
<dbReference type="GO" id="GO:0005737">
    <property type="term" value="C:cytoplasm"/>
    <property type="evidence" value="ECO:0007669"/>
    <property type="project" value="TreeGrafter"/>
</dbReference>
<feature type="domain" description="DNA2/NAM7 helicase helicase" evidence="22">
    <location>
        <begin position="1015"/>
        <end position="1111"/>
    </location>
</feature>
<evidence type="ECO:0000313" key="25">
    <source>
        <dbReference type="Proteomes" id="UP001146120"/>
    </source>
</evidence>
<organism evidence="24 25">
    <name type="scientific">Lagenidium giganteum</name>
    <dbReference type="NCBI Taxonomy" id="4803"/>
    <lineage>
        <taxon>Eukaryota</taxon>
        <taxon>Sar</taxon>
        <taxon>Stramenopiles</taxon>
        <taxon>Oomycota</taxon>
        <taxon>Peronosporomycetes</taxon>
        <taxon>Pythiales</taxon>
        <taxon>Pythiaceae</taxon>
    </lineage>
</organism>
<keyword evidence="9 19" id="KW-0378">Hydrolase</keyword>
<accession>A0AAV2YRI4</accession>
<sequence>MKTPRGRKRLRMEATTPSKDAAAAHGGACAPEARIVWKDSPVEKQIRVSGTSKLSVQREMHGFVGRMQRASTQSTTPEQERRPSGKAKYLSRTKAPSSDISHHKIDPRVQAPAESTRRSSTGGVPQSHQRATNDADNDPEITRHLVFSPTSDRKHTPPPRHRGAPRHHAVSTSPRVPAPPFRASQDELSILDRLEERYAGAEGNKPTAGLEQQSTVRASVAAPVLATATTQSNGVAAVNSAPAAAAPTQPPRPPTVIDPVQVNTVPAQDDTEFDSPEPFTEESWQLLDQMEYQASQRIMQSQATQLASPPAIPPTQAQHAPAPSQPVVQVSQPERGILVSEDDEFKRLLVLEIDRDPTSRCQVLRLLDEREDLVDVSLKDDWYDTEIDVGDTVNVVFTAQDRASGLYSQTFDDRNQQSARNLHTQSRRWERIEIDNNRNAIVVHPDILVSPTSVTSSYDCSRRAVLKETLSVTKPTHPKAFLGTLKHNLFEKALLERRYDLQFLSEEARRIVSSNVLGLVECGVSDEMAIAELDNVASDMAKWIHDIFSSGVQLNLPPGSGDPDNVRVDQIFATEEMMWSIKWGLKGATDVSVQGVIRHSNQASTNNTKCVIPVELKTGSKVYAGIEHQGQVILYTLLLNERYRQQSQDGLLLYVPGIETNRIQAMASHIRGLIKVRNRFASSIARVKAIGGATMQELPPMLRRRRDCERCFQQSECLLHHAAVENGSPESSGLDDLFQHKMGHLNDVDLAYFRHWNELIEHEQHHAEKNVRALWLQVGWKREEQHDGACVAGLLLVSDEPSEAESGSSKRLLCFQRDRARAKLVFPNGAPLLEQKFRSDERVIISVESVDGKKMIAHVTRGRVVVVEKARLVVEVHQPIPAIVMSGKSTVGSQFLWRLDRDTVVSGLKRAKENLVRLFVGVPPELTNPHQHHAIARTEILSAIAAVSASQVGPNGPVESNVGDVRRRQLVVHLTRPRFKSCRLNDLLMQKLQSQHPHDSKRVMAQQLIQEFQRLNLDQQRAVQKVINSLDYALVLGMPGTGKTSTISYVVRVLLFMGYSVLVTSYTHSAVDNLLLKLLSHHPQMLRLASKNQVHPLLADHTLDALIARKQFKTRELQDVLERVQLVGCTCLSINSHVMFTKRRFDFCIVDEASQITQPVVLGALRCADTFVLVGDHYQLPPLVANTHARQGGMDVSLFRRLSEAHPEAMTQLSYQYRMNQHVMLLANRLVYGGKLKCGSFGVASNQLKIRNRSSFASLSRQLQLSWPMNVVWNDQGVVFLDVDRIENGTESLGTISASGRKRLENLVEADIVAGLVVILLLGGVPEEEVAVVSPFRSQVALITQRLLVLPYFQGRGSLGRVEVSTIDKYQGKDKDVVVVSFVRCNSEKRVGELLTDWRRINVALTRAKQKLLLVGSKQTLSGGSAVLSELLTVIDEQRWECALPSNAMHELQQLLSKLEHAQTYREPEREDDITVRHDAPDISVYRPSEGHNDIESLVPGIRAVQTRPMPRAGGSKPITRNIIDESRS</sequence>
<evidence type="ECO:0000256" key="6">
    <source>
        <dbReference type="ARBA" id="ARBA00022723"/>
    </source>
</evidence>
<dbReference type="Pfam" id="PF08696">
    <property type="entry name" value="Dna2"/>
    <property type="match status" value="1"/>
</dbReference>
<evidence type="ECO:0000256" key="18">
    <source>
        <dbReference type="ARBA" id="ARBA00047995"/>
    </source>
</evidence>
<keyword evidence="17 19" id="KW-0511">Multifunctional enzyme</keyword>
<gene>
    <name evidence="24" type="ORF">N0F65_012489</name>
</gene>
<feature type="region of interest" description="Disordered" evidence="20">
    <location>
        <begin position="1509"/>
        <end position="1529"/>
    </location>
</feature>
<evidence type="ECO:0000256" key="7">
    <source>
        <dbReference type="ARBA" id="ARBA00022741"/>
    </source>
</evidence>
<evidence type="ECO:0000256" key="13">
    <source>
        <dbReference type="ARBA" id="ARBA00023014"/>
    </source>
</evidence>
<keyword evidence="3 19" id="KW-0004">4Fe-4S</keyword>
<keyword evidence="4 19" id="KW-0235">DNA replication</keyword>
<evidence type="ECO:0000259" key="23">
    <source>
        <dbReference type="Pfam" id="PF13087"/>
    </source>
</evidence>
<evidence type="ECO:0000259" key="21">
    <source>
        <dbReference type="Pfam" id="PF08696"/>
    </source>
</evidence>
<dbReference type="GO" id="GO:0005634">
    <property type="term" value="C:nucleus"/>
    <property type="evidence" value="ECO:0007669"/>
    <property type="project" value="UniProtKB-SubCell"/>
</dbReference>
<evidence type="ECO:0000256" key="9">
    <source>
        <dbReference type="ARBA" id="ARBA00022801"/>
    </source>
</evidence>
<comment type="cofactor">
    <cofactor evidence="1">
        <name>[4Fe-4S] cluster</name>
        <dbReference type="ChEBI" id="CHEBI:49883"/>
    </cofactor>
</comment>
<dbReference type="InterPro" id="IPR045055">
    <property type="entry name" value="DNA2/NAM7-like"/>
</dbReference>
<dbReference type="GO" id="GO:0005694">
    <property type="term" value="C:chromosome"/>
    <property type="evidence" value="ECO:0007669"/>
    <property type="project" value="UniProtKB-SubCell"/>
</dbReference>
<evidence type="ECO:0000256" key="1">
    <source>
        <dbReference type="ARBA" id="ARBA00001966"/>
    </source>
</evidence>
<dbReference type="EC" id="3.1.-.-" evidence="19"/>
<dbReference type="GO" id="GO:0017108">
    <property type="term" value="F:5'-flap endonuclease activity"/>
    <property type="evidence" value="ECO:0007669"/>
    <property type="project" value="UniProtKB-UniRule"/>
</dbReference>
<keyword evidence="5 19" id="KW-0540">Nuclease</keyword>
<protein>
    <recommendedName>
        <fullName evidence="19">DNA replication ATP-dependent helicase/nuclease</fullName>
        <ecNumber evidence="19">3.1.-.-</ecNumber>
        <ecNumber evidence="19">3.6.4.12</ecNumber>
    </recommendedName>
</protein>
<comment type="function">
    <text evidence="19">Key enzyme involved in DNA replication and DNA repair. Involved in Okazaki fragments processing by cleaving long flaps that escape FEN1: flaps that are longer than 27 nucleotides are coated by replication protein A complex (RPA), leading to recruit DNA2 which cleaves the flap until it is too short to bind RPA and becomes a substrate for FEN1. Also involved in 5'-end resection of DNA during double-strand break (DSB) repair by mediating the cleavage of 5'-ssDNA.</text>
</comment>
<dbReference type="CDD" id="cd18808">
    <property type="entry name" value="SF1_C_Upf1"/>
    <property type="match status" value="1"/>
</dbReference>
<dbReference type="InterPro" id="IPR041677">
    <property type="entry name" value="DNA2/NAM7_AAA_11"/>
</dbReference>
<evidence type="ECO:0000256" key="14">
    <source>
        <dbReference type="ARBA" id="ARBA00023125"/>
    </source>
</evidence>
<keyword evidence="10 19" id="KW-0347">Helicase</keyword>
<dbReference type="InterPro" id="IPR047187">
    <property type="entry name" value="SF1_C_Upf1"/>
</dbReference>
<keyword evidence="16 19" id="KW-0539">Nucleus</keyword>
<evidence type="ECO:0000256" key="12">
    <source>
        <dbReference type="ARBA" id="ARBA00023004"/>
    </source>
</evidence>
<name>A0AAV2YRI4_9STRA</name>
<feature type="region of interest" description="Disordered" evidence="20">
    <location>
        <begin position="1"/>
        <end position="27"/>
    </location>
</feature>
<dbReference type="GO" id="GO:0003677">
    <property type="term" value="F:DNA binding"/>
    <property type="evidence" value="ECO:0007669"/>
    <property type="project" value="UniProtKB-UniRule"/>
</dbReference>
<evidence type="ECO:0000256" key="3">
    <source>
        <dbReference type="ARBA" id="ARBA00022485"/>
    </source>
</evidence>
<keyword evidence="13 19" id="KW-0411">Iron-sulfur</keyword>
<feature type="region of interest" description="Disordered" evidence="20">
    <location>
        <begin position="48"/>
        <end position="187"/>
    </location>
</feature>
<keyword evidence="19" id="KW-0158">Chromosome</keyword>
<dbReference type="FunFam" id="3.40.50.300:FF:000721">
    <property type="entry name" value="DNA replication ATP-dependent helicase/nuclease DNA2"/>
    <property type="match status" value="1"/>
</dbReference>
<evidence type="ECO:0000256" key="8">
    <source>
        <dbReference type="ARBA" id="ARBA00022763"/>
    </source>
</evidence>
<dbReference type="GO" id="GO:0006281">
    <property type="term" value="P:DNA repair"/>
    <property type="evidence" value="ECO:0007669"/>
    <property type="project" value="UniProtKB-KW"/>
</dbReference>
<dbReference type="Pfam" id="PF13086">
    <property type="entry name" value="AAA_11"/>
    <property type="match status" value="2"/>
</dbReference>
<comment type="subcellular location">
    <subcellularLocation>
        <location evidence="19">Nucleus</location>
    </subcellularLocation>
    <subcellularLocation>
        <location evidence="19">Chromosome</location>
    </subcellularLocation>
</comment>
<reference evidence="24" key="2">
    <citation type="journal article" date="2023" name="Microbiol Resour">
        <title>Decontamination and Annotation of the Draft Genome Sequence of the Oomycete Lagenidium giganteum ARSEF 373.</title>
        <authorList>
            <person name="Morgan W.R."/>
            <person name="Tartar A."/>
        </authorList>
    </citation>
    <scope>NUCLEOTIDE SEQUENCE</scope>
    <source>
        <strain evidence="24">ARSEF 373</strain>
    </source>
</reference>
<evidence type="ECO:0000256" key="20">
    <source>
        <dbReference type="SAM" id="MobiDB-lite"/>
    </source>
</evidence>
<feature type="compositionally biased region" description="Basic residues" evidence="20">
    <location>
        <begin position="1"/>
        <end position="10"/>
    </location>
</feature>
<keyword evidence="25" id="KW-1185">Reference proteome</keyword>
<dbReference type="GO" id="GO:0046872">
    <property type="term" value="F:metal ion binding"/>
    <property type="evidence" value="ECO:0007669"/>
    <property type="project" value="UniProtKB-UniRule"/>
</dbReference>
<evidence type="ECO:0000256" key="4">
    <source>
        <dbReference type="ARBA" id="ARBA00022705"/>
    </source>
</evidence>
<feature type="domain" description="DNA replication factor Dna2 N-terminal" evidence="21">
    <location>
        <begin position="370"/>
        <end position="594"/>
    </location>
</feature>
<dbReference type="SUPFAM" id="SSF52540">
    <property type="entry name" value="P-loop containing nucleoside triphosphate hydrolases"/>
    <property type="match status" value="1"/>
</dbReference>
<keyword evidence="11 19" id="KW-0067">ATP-binding</keyword>
<comment type="catalytic activity">
    <reaction evidence="18 19">
        <text>ATP + H2O = ADP + phosphate + H(+)</text>
        <dbReference type="Rhea" id="RHEA:13065"/>
        <dbReference type="ChEBI" id="CHEBI:15377"/>
        <dbReference type="ChEBI" id="CHEBI:15378"/>
        <dbReference type="ChEBI" id="CHEBI:30616"/>
        <dbReference type="ChEBI" id="CHEBI:43474"/>
        <dbReference type="ChEBI" id="CHEBI:456216"/>
        <dbReference type="EC" id="3.6.4.12"/>
    </reaction>
</comment>
<evidence type="ECO:0000256" key="17">
    <source>
        <dbReference type="ARBA" id="ARBA00023268"/>
    </source>
</evidence>
<dbReference type="PANTHER" id="PTHR10887:SF433">
    <property type="entry name" value="DNA REPLICATION ATP-DEPENDENT HELICASE_NUCLEASE DNA2"/>
    <property type="match status" value="1"/>
</dbReference>
<dbReference type="InterPro" id="IPR026851">
    <property type="entry name" value="Dna2/JHS1_DEXXQ-box"/>
</dbReference>
<evidence type="ECO:0000256" key="16">
    <source>
        <dbReference type="ARBA" id="ARBA00023242"/>
    </source>
</evidence>
<reference evidence="24" key="1">
    <citation type="submission" date="2022-11" db="EMBL/GenBank/DDBJ databases">
        <authorList>
            <person name="Morgan W.R."/>
            <person name="Tartar A."/>
        </authorList>
    </citation>
    <scope>NUCLEOTIDE SEQUENCE</scope>
    <source>
        <strain evidence="24">ARSEF 373</strain>
    </source>
</reference>
<dbReference type="GO" id="GO:0033567">
    <property type="term" value="P:DNA replication, Okazaki fragment processing"/>
    <property type="evidence" value="ECO:0007669"/>
    <property type="project" value="UniProtKB-UniRule"/>
</dbReference>
<feature type="domain" description="DNA2/NAM7 helicase-like C-terminal" evidence="23">
    <location>
        <begin position="1194"/>
        <end position="1418"/>
    </location>
</feature>
<evidence type="ECO:0000256" key="11">
    <source>
        <dbReference type="ARBA" id="ARBA00022840"/>
    </source>
</evidence>
<feature type="compositionally biased region" description="Polar residues" evidence="20">
    <location>
        <begin position="118"/>
        <end position="134"/>
    </location>
</feature>
<keyword evidence="12 19" id="KW-0408">Iron</keyword>
<comment type="similarity">
    <text evidence="2 19">Belongs to the DNA2/NAM7 helicase family.</text>
</comment>
<feature type="compositionally biased region" description="Basic residues" evidence="20">
    <location>
        <begin position="156"/>
        <end position="169"/>
    </location>
</feature>
<dbReference type="GO" id="GO:0005524">
    <property type="term" value="F:ATP binding"/>
    <property type="evidence" value="ECO:0007669"/>
    <property type="project" value="UniProtKB-UniRule"/>
</dbReference>
<dbReference type="InterPro" id="IPR014808">
    <property type="entry name" value="DNA_replication_fac_Dna2_N"/>
</dbReference>
<dbReference type="Proteomes" id="UP001146120">
    <property type="component" value="Unassembled WGS sequence"/>
</dbReference>
<dbReference type="PANTHER" id="PTHR10887">
    <property type="entry name" value="DNA2/NAM7 HELICASE FAMILY"/>
    <property type="match status" value="1"/>
</dbReference>
<dbReference type="GO" id="GO:0071932">
    <property type="term" value="P:replication fork reversal"/>
    <property type="evidence" value="ECO:0007669"/>
    <property type="project" value="TreeGrafter"/>
</dbReference>
<dbReference type="GO" id="GO:0017116">
    <property type="term" value="F:single-stranded DNA helicase activity"/>
    <property type="evidence" value="ECO:0007669"/>
    <property type="project" value="UniProtKB-UniRule"/>
</dbReference>
<proteinExistence type="inferred from homology"/>
<evidence type="ECO:0000256" key="19">
    <source>
        <dbReference type="RuleBase" id="RU367041"/>
    </source>
</evidence>
<dbReference type="InterPro" id="IPR027417">
    <property type="entry name" value="P-loop_NTPase"/>
</dbReference>
<feature type="region of interest" description="Disordered" evidence="20">
    <location>
        <begin position="298"/>
        <end position="326"/>
    </location>
</feature>
<dbReference type="InterPro" id="IPR011604">
    <property type="entry name" value="PDDEXK-like_dom_sf"/>
</dbReference>
<keyword evidence="8 19" id="KW-0227">DNA damage</keyword>
<keyword evidence="14 19" id="KW-0238">DNA-binding</keyword>
<keyword evidence="6 19" id="KW-0479">Metal-binding</keyword>
<evidence type="ECO:0000256" key="15">
    <source>
        <dbReference type="ARBA" id="ARBA00023204"/>
    </source>
</evidence>
<keyword evidence="7 19" id="KW-0547">Nucleotide-binding</keyword>
<feature type="domain" description="DNA2/NAM7 helicase helicase" evidence="22">
    <location>
        <begin position="1113"/>
        <end position="1185"/>
    </location>
</feature>
<evidence type="ECO:0000256" key="5">
    <source>
        <dbReference type="ARBA" id="ARBA00022722"/>
    </source>
</evidence>
<dbReference type="GO" id="GO:0051539">
    <property type="term" value="F:4 iron, 4 sulfur cluster binding"/>
    <property type="evidence" value="ECO:0007669"/>
    <property type="project" value="UniProtKB-UniRule"/>
</dbReference>
<dbReference type="Gene3D" id="3.90.320.10">
    <property type="match status" value="1"/>
</dbReference>
<evidence type="ECO:0000256" key="10">
    <source>
        <dbReference type="ARBA" id="ARBA00022806"/>
    </source>
</evidence>
<feature type="compositionally biased region" description="Polar residues" evidence="20">
    <location>
        <begin position="298"/>
        <end position="307"/>
    </location>
</feature>
<keyword evidence="15 19" id="KW-0234">DNA repair</keyword>
<evidence type="ECO:0000259" key="22">
    <source>
        <dbReference type="Pfam" id="PF13086"/>
    </source>
</evidence>
<dbReference type="Gene3D" id="3.40.50.300">
    <property type="entry name" value="P-loop containing nucleotide triphosphate hydrolases"/>
    <property type="match status" value="2"/>
</dbReference>
<comment type="caution">
    <text evidence="24">The sequence shown here is derived from an EMBL/GenBank/DDBJ whole genome shotgun (WGS) entry which is preliminary data.</text>
</comment>
<dbReference type="InterPro" id="IPR041679">
    <property type="entry name" value="DNA2/NAM7-like_C"/>
</dbReference>
<evidence type="ECO:0000313" key="24">
    <source>
        <dbReference type="EMBL" id="DAZ96408.1"/>
    </source>
</evidence>
<dbReference type="EC" id="3.6.4.12" evidence="19"/>
<dbReference type="Pfam" id="PF13087">
    <property type="entry name" value="AAA_12"/>
    <property type="match status" value="1"/>
</dbReference>
<dbReference type="CDD" id="cd18041">
    <property type="entry name" value="DEXXQc_DNA2"/>
    <property type="match status" value="1"/>
</dbReference>